<evidence type="ECO:0000313" key="1">
    <source>
        <dbReference type="EMBL" id="KAH7922998.1"/>
    </source>
</evidence>
<sequence length="194" mass="21642">MLSTQSPDTSGKPEKSGRCVYRHARYPLRDRLRYYTSALMKSKRPVSVKNERTQAPLTEFILAFGITIEPEIDVAGRCQDPRVQLSGRYLCDVLARFTSAVLVVIFVAYLKVVALFASDHAGPNKERRIAGGRRTSARRIARQCKTNGAAQKREGSVRMGSKGRDCAEGVSFIIPLLSACRSSTRRRRAPRVLI</sequence>
<dbReference type="EMBL" id="MU266466">
    <property type="protein sequence ID" value="KAH7922998.1"/>
    <property type="molecule type" value="Genomic_DNA"/>
</dbReference>
<comment type="caution">
    <text evidence="1">The sequence shown here is derived from an EMBL/GenBank/DDBJ whole genome shotgun (WGS) entry which is preliminary data.</text>
</comment>
<accession>A0ACB8BCN0</accession>
<keyword evidence="2" id="KW-1185">Reference proteome</keyword>
<gene>
    <name evidence="1" type="ORF">BV22DRAFT_618638</name>
</gene>
<evidence type="ECO:0000313" key="2">
    <source>
        <dbReference type="Proteomes" id="UP000790709"/>
    </source>
</evidence>
<protein>
    <submittedName>
        <fullName evidence="1">Uncharacterized protein</fullName>
    </submittedName>
</protein>
<proteinExistence type="predicted"/>
<name>A0ACB8BCN0_9AGAM</name>
<reference evidence="1" key="1">
    <citation type="journal article" date="2021" name="New Phytol.">
        <title>Evolutionary innovations through gain and loss of genes in the ectomycorrhizal Boletales.</title>
        <authorList>
            <person name="Wu G."/>
            <person name="Miyauchi S."/>
            <person name="Morin E."/>
            <person name="Kuo A."/>
            <person name="Drula E."/>
            <person name="Varga T."/>
            <person name="Kohler A."/>
            <person name="Feng B."/>
            <person name="Cao Y."/>
            <person name="Lipzen A."/>
            <person name="Daum C."/>
            <person name="Hundley H."/>
            <person name="Pangilinan J."/>
            <person name="Johnson J."/>
            <person name="Barry K."/>
            <person name="LaButti K."/>
            <person name="Ng V."/>
            <person name="Ahrendt S."/>
            <person name="Min B."/>
            <person name="Choi I.G."/>
            <person name="Park H."/>
            <person name="Plett J.M."/>
            <person name="Magnuson J."/>
            <person name="Spatafora J.W."/>
            <person name="Nagy L.G."/>
            <person name="Henrissat B."/>
            <person name="Grigoriev I.V."/>
            <person name="Yang Z.L."/>
            <person name="Xu J."/>
            <person name="Martin F.M."/>
        </authorList>
    </citation>
    <scope>NUCLEOTIDE SEQUENCE</scope>
    <source>
        <strain evidence="1">KUC20120723A-06</strain>
    </source>
</reference>
<organism evidence="1 2">
    <name type="scientific">Leucogyrophana mollusca</name>
    <dbReference type="NCBI Taxonomy" id="85980"/>
    <lineage>
        <taxon>Eukaryota</taxon>
        <taxon>Fungi</taxon>
        <taxon>Dikarya</taxon>
        <taxon>Basidiomycota</taxon>
        <taxon>Agaricomycotina</taxon>
        <taxon>Agaricomycetes</taxon>
        <taxon>Agaricomycetidae</taxon>
        <taxon>Boletales</taxon>
        <taxon>Boletales incertae sedis</taxon>
        <taxon>Leucogyrophana</taxon>
    </lineage>
</organism>
<dbReference type="Proteomes" id="UP000790709">
    <property type="component" value="Unassembled WGS sequence"/>
</dbReference>